<organism evidence="2 3">
    <name type="scientific">Luteipulveratus mongoliensis</name>
    <dbReference type="NCBI Taxonomy" id="571913"/>
    <lineage>
        <taxon>Bacteria</taxon>
        <taxon>Bacillati</taxon>
        <taxon>Actinomycetota</taxon>
        <taxon>Actinomycetes</taxon>
        <taxon>Micrococcales</taxon>
        <taxon>Dermacoccaceae</taxon>
        <taxon>Luteipulveratus</taxon>
    </lineage>
</organism>
<reference evidence="2 3" key="1">
    <citation type="submission" date="2015-03" db="EMBL/GenBank/DDBJ databases">
        <title>Luteipulveratus halotolerans sp. nov., a novel actinobacterium (Dermacoccaceae) from Sarawak, Malaysia.</title>
        <authorList>
            <person name="Juboi H."/>
            <person name="Basik A."/>
            <person name="Shamsul S.S."/>
            <person name="Arnold P."/>
            <person name="Schmitt E.K."/>
            <person name="Sanglier J.-J."/>
            <person name="Yeo T."/>
        </authorList>
    </citation>
    <scope>NUCLEOTIDE SEQUENCE [LARGE SCALE GENOMIC DNA]</scope>
    <source>
        <strain evidence="2 3">MN07-A0370</strain>
    </source>
</reference>
<keyword evidence="1" id="KW-0812">Transmembrane</keyword>
<proteinExistence type="predicted"/>
<keyword evidence="1" id="KW-0472">Membrane</keyword>
<dbReference type="EMBL" id="CP011112">
    <property type="protein sequence ID" value="AKU15090.1"/>
    <property type="molecule type" value="Genomic_DNA"/>
</dbReference>
<keyword evidence="3" id="KW-1185">Reference proteome</keyword>
<dbReference type="KEGG" id="lmoi:VV02_03130"/>
<sequence>MRWQLIAWGGFLGVWGVLVLLGLWLDTRDIHPPGVVYVLVMAGGGLMCLAAWRAVEWAYRRSRRHA</sequence>
<accession>A0A0K1JER4</accession>
<evidence type="ECO:0000313" key="2">
    <source>
        <dbReference type="EMBL" id="AKU15090.1"/>
    </source>
</evidence>
<dbReference type="AlphaFoldDB" id="A0A0K1JER4"/>
<evidence type="ECO:0000313" key="3">
    <source>
        <dbReference type="Proteomes" id="UP000066480"/>
    </source>
</evidence>
<name>A0A0K1JER4_9MICO</name>
<gene>
    <name evidence="2" type="ORF">VV02_03130</name>
</gene>
<dbReference type="Proteomes" id="UP000066480">
    <property type="component" value="Chromosome"/>
</dbReference>
<feature type="transmembrane region" description="Helical" evidence="1">
    <location>
        <begin position="5"/>
        <end position="24"/>
    </location>
</feature>
<feature type="transmembrane region" description="Helical" evidence="1">
    <location>
        <begin position="36"/>
        <end position="55"/>
    </location>
</feature>
<evidence type="ECO:0000256" key="1">
    <source>
        <dbReference type="SAM" id="Phobius"/>
    </source>
</evidence>
<dbReference type="STRING" id="571913.VV02_03130"/>
<keyword evidence="1" id="KW-1133">Transmembrane helix</keyword>
<evidence type="ECO:0008006" key="4">
    <source>
        <dbReference type="Google" id="ProtNLM"/>
    </source>
</evidence>
<protein>
    <recommendedName>
        <fullName evidence="4">Integral membrane protein</fullName>
    </recommendedName>
</protein>